<protein>
    <recommendedName>
        <fullName evidence="3">Nucleotidyltransferase domain protein</fullName>
    </recommendedName>
</protein>
<evidence type="ECO:0000313" key="1">
    <source>
        <dbReference type="EMBL" id="UOQ44761.1"/>
    </source>
</evidence>
<evidence type="ECO:0008006" key="3">
    <source>
        <dbReference type="Google" id="ProtNLM"/>
    </source>
</evidence>
<dbReference type="EMBL" id="CP095073">
    <property type="protein sequence ID" value="UOQ44761.1"/>
    <property type="molecule type" value="Genomic_DNA"/>
</dbReference>
<name>A0ABY4EL04_9BACI</name>
<dbReference type="SUPFAM" id="SSF81301">
    <property type="entry name" value="Nucleotidyltransferase"/>
    <property type="match status" value="1"/>
</dbReference>
<reference evidence="1 2" key="1">
    <citation type="submission" date="2022-04" db="EMBL/GenBank/DDBJ databases">
        <title>Halobacillus sp. isolated from saltern.</title>
        <authorList>
            <person name="Won M."/>
            <person name="Lee C.-M."/>
            <person name="Woen H.-Y."/>
            <person name="Kwon S.-W."/>
        </authorList>
    </citation>
    <scope>NUCLEOTIDE SEQUENCE [LARGE SCALE GENOMIC DNA]</scope>
    <source>
        <strain evidence="1 2">SSBR10-3</strain>
    </source>
</reference>
<accession>A0ABY4EL04</accession>
<sequence>MEKTVQTYVEAVVDTFGEHIAGIYQYGSGGIGAFNPEQSDWDLIVFFQTKRQVKEHTTGLRSFHEQLLLENRAFANRLDVMFLPVPVYEKDPGEISPYPFMNEGVFTKRGTTISMLSPGGRSEKRCTDRVCSRKSALNRCSMKWTAISMTIGHPTLKE</sequence>
<organism evidence="1 2">
    <name type="scientific">Halobacillus salinarum</name>
    <dbReference type="NCBI Taxonomy" id="2932257"/>
    <lineage>
        <taxon>Bacteria</taxon>
        <taxon>Bacillati</taxon>
        <taxon>Bacillota</taxon>
        <taxon>Bacilli</taxon>
        <taxon>Bacillales</taxon>
        <taxon>Bacillaceae</taxon>
        <taxon>Halobacillus</taxon>
    </lineage>
</organism>
<dbReference type="RefSeq" id="WP_244710974.1">
    <property type="nucleotide sequence ID" value="NZ_CP095073.1"/>
</dbReference>
<dbReference type="Proteomes" id="UP000831787">
    <property type="component" value="Chromosome"/>
</dbReference>
<dbReference type="InterPro" id="IPR043519">
    <property type="entry name" value="NT_sf"/>
</dbReference>
<proteinExistence type="predicted"/>
<gene>
    <name evidence="1" type="ORF">MUN89_02040</name>
</gene>
<evidence type="ECO:0000313" key="2">
    <source>
        <dbReference type="Proteomes" id="UP000831787"/>
    </source>
</evidence>
<keyword evidence="2" id="KW-1185">Reference proteome</keyword>